<feature type="signal peptide" evidence="10">
    <location>
        <begin position="1"/>
        <end position="17"/>
    </location>
</feature>
<organism evidence="13 14">
    <name type="scientific">Mya arenaria</name>
    <name type="common">Soft-shell clam</name>
    <dbReference type="NCBI Taxonomy" id="6604"/>
    <lineage>
        <taxon>Eukaryota</taxon>
        <taxon>Metazoa</taxon>
        <taxon>Spiralia</taxon>
        <taxon>Lophotrochozoa</taxon>
        <taxon>Mollusca</taxon>
        <taxon>Bivalvia</taxon>
        <taxon>Autobranchia</taxon>
        <taxon>Heteroconchia</taxon>
        <taxon>Euheterodonta</taxon>
        <taxon>Imparidentia</taxon>
        <taxon>Neoheterodontei</taxon>
        <taxon>Myida</taxon>
        <taxon>Myoidea</taxon>
        <taxon>Myidae</taxon>
        <taxon>Mya</taxon>
    </lineage>
</organism>
<reference evidence="13" key="1">
    <citation type="submission" date="2022-11" db="EMBL/GenBank/DDBJ databases">
        <title>Centuries of genome instability and evolution in soft-shell clam transmissible cancer (bioRxiv).</title>
        <authorList>
            <person name="Hart S.F.M."/>
            <person name="Yonemitsu M.A."/>
            <person name="Giersch R.M."/>
            <person name="Beal B.F."/>
            <person name="Arriagada G."/>
            <person name="Davis B.W."/>
            <person name="Ostrander E.A."/>
            <person name="Goff S.P."/>
            <person name="Metzger M.J."/>
        </authorList>
    </citation>
    <scope>NUCLEOTIDE SEQUENCE</scope>
    <source>
        <strain evidence="13">MELC-2E11</strain>
        <tissue evidence="13">Siphon/mantle</tissue>
    </source>
</reference>
<keyword evidence="4 10" id="KW-0732">Signal</keyword>
<evidence type="ECO:0000256" key="6">
    <source>
        <dbReference type="ARBA" id="ARBA00022989"/>
    </source>
</evidence>
<evidence type="ECO:0000256" key="8">
    <source>
        <dbReference type="ARBA" id="ARBA00023239"/>
    </source>
</evidence>
<dbReference type="Proteomes" id="UP001164746">
    <property type="component" value="Chromosome 4"/>
</dbReference>
<gene>
    <name evidence="13" type="ORF">MAR_008306</name>
</gene>
<evidence type="ECO:0000259" key="11">
    <source>
        <dbReference type="PROSITE" id="PS50011"/>
    </source>
</evidence>
<dbReference type="Gene3D" id="1.10.510.10">
    <property type="entry name" value="Transferase(Phosphotransferase) domain 1"/>
    <property type="match status" value="1"/>
</dbReference>
<dbReference type="CDD" id="cd07302">
    <property type="entry name" value="CHD"/>
    <property type="match status" value="1"/>
</dbReference>
<dbReference type="Pfam" id="PF00211">
    <property type="entry name" value="Guanylate_cyc"/>
    <property type="match status" value="1"/>
</dbReference>
<dbReference type="EC" id="4.6.1.2" evidence="2"/>
<evidence type="ECO:0000256" key="3">
    <source>
        <dbReference type="ARBA" id="ARBA00022692"/>
    </source>
</evidence>
<comment type="subcellular location">
    <subcellularLocation>
        <location evidence="1">Membrane</location>
        <topology evidence="1">Single-pass type I membrane protein</topology>
    </subcellularLocation>
</comment>
<dbReference type="SUPFAM" id="SSF55073">
    <property type="entry name" value="Nucleotide cyclase"/>
    <property type="match status" value="1"/>
</dbReference>
<dbReference type="InterPro" id="IPR050401">
    <property type="entry name" value="Cyclic_nucleotide_synthase"/>
</dbReference>
<evidence type="ECO:0000313" key="14">
    <source>
        <dbReference type="Proteomes" id="UP001164746"/>
    </source>
</evidence>
<dbReference type="Pfam" id="PF00069">
    <property type="entry name" value="Pkinase"/>
    <property type="match status" value="1"/>
</dbReference>
<dbReference type="Gene3D" id="6.10.250.780">
    <property type="match status" value="1"/>
</dbReference>
<evidence type="ECO:0000259" key="12">
    <source>
        <dbReference type="PROSITE" id="PS50125"/>
    </source>
</evidence>
<keyword evidence="3" id="KW-0812">Transmembrane</keyword>
<proteinExistence type="predicted"/>
<keyword evidence="7" id="KW-0472">Membrane</keyword>
<keyword evidence="5" id="KW-0547">Nucleotide-binding</keyword>
<evidence type="ECO:0000256" key="4">
    <source>
        <dbReference type="ARBA" id="ARBA00022729"/>
    </source>
</evidence>
<dbReference type="PANTHER" id="PTHR11920">
    <property type="entry name" value="GUANYLYL CYCLASE"/>
    <property type="match status" value="1"/>
</dbReference>
<feature type="domain" description="Guanylate cyclase" evidence="12">
    <location>
        <begin position="470"/>
        <end position="568"/>
    </location>
</feature>
<dbReference type="PROSITE" id="PS50011">
    <property type="entry name" value="PROTEIN_KINASE_DOM"/>
    <property type="match status" value="1"/>
</dbReference>
<keyword evidence="14" id="KW-1185">Reference proteome</keyword>
<evidence type="ECO:0000313" key="13">
    <source>
        <dbReference type="EMBL" id="WAR01748.1"/>
    </source>
</evidence>
<keyword evidence="9" id="KW-0141">cGMP biosynthesis</keyword>
<dbReference type="EMBL" id="CP111015">
    <property type="protein sequence ID" value="WAR01748.1"/>
    <property type="molecule type" value="Genomic_DNA"/>
</dbReference>
<dbReference type="Gene3D" id="3.30.70.1230">
    <property type="entry name" value="Nucleotide cyclase"/>
    <property type="match status" value="1"/>
</dbReference>
<dbReference type="SMART" id="SM00044">
    <property type="entry name" value="CYCc"/>
    <property type="match status" value="1"/>
</dbReference>
<keyword evidence="6" id="KW-1133">Transmembrane helix</keyword>
<evidence type="ECO:0000256" key="2">
    <source>
        <dbReference type="ARBA" id="ARBA00012202"/>
    </source>
</evidence>
<dbReference type="SUPFAM" id="SSF56112">
    <property type="entry name" value="Protein kinase-like (PK-like)"/>
    <property type="match status" value="1"/>
</dbReference>
<feature type="domain" description="Protein kinase" evidence="11">
    <location>
        <begin position="1"/>
        <end position="339"/>
    </location>
</feature>
<evidence type="ECO:0000256" key="9">
    <source>
        <dbReference type="ARBA" id="ARBA00023293"/>
    </source>
</evidence>
<dbReference type="PANTHER" id="PTHR11920:SF335">
    <property type="entry name" value="GUANYLATE CYCLASE"/>
    <property type="match status" value="1"/>
</dbReference>
<dbReference type="InterPro" id="IPR001054">
    <property type="entry name" value="A/G_cyclase"/>
</dbReference>
<dbReference type="InterPro" id="IPR011009">
    <property type="entry name" value="Kinase-like_dom_sf"/>
</dbReference>
<dbReference type="InterPro" id="IPR000719">
    <property type="entry name" value="Prot_kinase_dom"/>
</dbReference>
<feature type="chain" id="PRO_5046094081" description="guanylate cyclase" evidence="10">
    <location>
        <begin position="18"/>
        <end position="580"/>
    </location>
</feature>
<dbReference type="InterPro" id="IPR011645">
    <property type="entry name" value="HNOB_dom_associated"/>
</dbReference>
<dbReference type="InterPro" id="IPR029787">
    <property type="entry name" value="Nucleotide_cyclase"/>
</dbReference>
<sequence>MLVILLALFMIYRWYRGEQDLKNMSWKIKFNDLNLSPKTKTHSMTNMFNNGNISVSKTHTHIVFFKLPHLSTRLTNSAVSVANGSDTGTVRSGAVSGYSMARGQIFTTVADHKGQLVALKRSTRKKVPHDRNFLLQIKHDVIENDDIKLDTMFKLSIAVDVCQGLDYIHKSPIRHHGNLKSSNCVIDSRWVCKLTDFGIERLKPEADSSEEVIGEHAFYARLFWTAPEILRQILKKEKVEYTPKSDIYAVGIIVKELLCRNEPYCSECTLSPKEIIHMVAYPTTTEDPFRPEIGDISLDSEYRRSNMEYMIARCWDEDPETRPTMKAILRTLNKINPYKTLFRRKIHAKYVPKFLHLHCLSNRTILEGMVVLSMFLKFYGRCTVHILCLSSRTLFRRNVHAKKANVVDNMMAMMEKYTTNLEDIVTERTEQLQEEKRKTDALLYRMLPKKVADDLMVGRSVQAEAFEAVTIYFSDIVQFTDLASESTPLEIVALLNALYTVFDDIISHFDVYKVETIGDAYMLVSGLPERNGNRHAQEIGGVALSILRSVLTFTVPHKPGRQLELRIGTAPQICGWNVNF</sequence>
<dbReference type="Pfam" id="PF07701">
    <property type="entry name" value="HNOBA"/>
    <property type="match status" value="1"/>
</dbReference>
<evidence type="ECO:0000256" key="1">
    <source>
        <dbReference type="ARBA" id="ARBA00004479"/>
    </source>
</evidence>
<name>A0ABY7DYR8_MYAAR</name>
<evidence type="ECO:0000256" key="10">
    <source>
        <dbReference type="SAM" id="SignalP"/>
    </source>
</evidence>
<keyword evidence="8" id="KW-0456">Lyase</keyword>
<accession>A0ABY7DYR8</accession>
<protein>
    <recommendedName>
        <fullName evidence="2">guanylate cyclase</fullName>
        <ecNumber evidence="2">4.6.1.2</ecNumber>
    </recommendedName>
</protein>
<dbReference type="PROSITE" id="PS50125">
    <property type="entry name" value="GUANYLATE_CYCLASE_2"/>
    <property type="match status" value="1"/>
</dbReference>
<evidence type="ECO:0000256" key="7">
    <source>
        <dbReference type="ARBA" id="ARBA00023136"/>
    </source>
</evidence>
<evidence type="ECO:0000256" key="5">
    <source>
        <dbReference type="ARBA" id="ARBA00022741"/>
    </source>
</evidence>